<proteinExistence type="predicted"/>
<accession>A0A401H511</accession>
<dbReference type="Pfam" id="PF00651">
    <property type="entry name" value="BTB"/>
    <property type="match status" value="1"/>
</dbReference>
<feature type="chain" id="PRO_5019351004" description="BTB domain-containing protein" evidence="2">
    <location>
        <begin position="33"/>
        <end position="253"/>
    </location>
</feature>
<feature type="domain" description="BTB" evidence="3">
    <location>
        <begin position="54"/>
        <end position="171"/>
    </location>
</feature>
<dbReference type="RefSeq" id="XP_027620440.1">
    <property type="nucleotide sequence ID" value="XM_027764639.1"/>
</dbReference>
<dbReference type="Proteomes" id="UP000287166">
    <property type="component" value="Unassembled WGS sequence"/>
</dbReference>
<evidence type="ECO:0000256" key="2">
    <source>
        <dbReference type="SAM" id="SignalP"/>
    </source>
</evidence>
<dbReference type="InterPro" id="IPR011333">
    <property type="entry name" value="SKP1/BTB/POZ_sf"/>
</dbReference>
<dbReference type="SUPFAM" id="SSF54695">
    <property type="entry name" value="POZ domain"/>
    <property type="match status" value="1"/>
</dbReference>
<protein>
    <recommendedName>
        <fullName evidence="3">BTB domain-containing protein</fullName>
    </recommendedName>
</protein>
<dbReference type="Gene3D" id="3.30.710.10">
    <property type="entry name" value="Potassium Channel Kv1.1, Chain A"/>
    <property type="match status" value="1"/>
</dbReference>
<dbReference type="EMBL" id="BFAD01000016">
    <property type="protein sequence ID" value="GBE89527.1"/>
    <property type="molecule type" value="Genomic_DNA"/>
</dbReference>
<organism evidence="4 5">
    <name type="scientific">Sparassis crispa</name>
    <dbReference type="NCBI Taxonomy" id="139825"/>
    <lineage>
        <taxon>Eukaryota</taxon>
        <taxon>Fungi</taxon>
        <taxon>Dikarya</taxon>
        <taxon>Basidiomycota</taxon>
        <taxon>Agaricomycotina</taxon>
        <taxon>Agaricomycetes</taxon>
        <taxon>Polyporales</taxon>
        <taxon>Sparassidaceae</taxon>
        <taxon>Sparassis</taxon>
    </lineage>
</organism>
<keyword evidence="5" id="KW-1185">Reference proteome</keyword>
<feature type="region of interest" description="Disordered" evidence="1">
    <location>
        <begin position="85"/>
        <end position="109"/>
    </location>
</feature>
<dbReference type="InterPro" id="IPR000210">
    <property type="entry name" value="BTB/POZ_dom"/>
</dbReference>
<evidence type="ECO:0000259" key="3">
    <source>
        <dbReference type="SMART" id="SM00225"/>
    </source>
</evidence>
<sequence>MDSIGNRSNRCSASSLLGIVLLLISRASPTQPDEVHSSFHPFHDAPSPFNKPTADTILRSADLVEFRVRKSILIEASSPFEGMFSLPQPPIGDDQSGDTQAEGGLESRDGLPVIPMAEDSRTIEKLLRICYPGRHPAIDDLMTLRTLLAAATKYVMDEVTEVLRDALCAFAQTMPLQVYAFAIQYRFEKETREAARRFLNHKFVLENVPELANIPASAYCRLLTYRERCSQIARESQDAIRKLTFADAAFARF</sequence>
<evidence type="ECO:0000313" key="4">
    <source>
        <dbReference type="EMBL" id="GBE89527.1"/>
    </source>
</evidence>
<dbReference type="OrthoDB" id="3357985at2759"/>
<dbReference type="STRING" id="139825.A0A401H511"/>
<evidence type="ECO:0000256" key="1">
    <source>
        <dbReference type="SAM" id="MobiDB-lite"/>
    </source>
</evidence>
<reference evidence="4 5" key="1">
    <citation type="journal article" date="2018" name="Sci. Rep.">
        <title>Genome sequence of the cauliflower mushroom Sparassis crispa (Hanabiratake) and its association with beneficial usage.</title>
        <authorList>
            <person name="Kiyama R."/>
            <person name="Furutani Y."/>
            <person name="Kawaguchi K."/>
            <person name="Nakanishi T."/>
        </authorList>
    </citation>
    <scope>NUCLEOTIDE SEQUENCE [LARGE SCALE GENOMIC DNA]</scope>
</reference>
<gene>
    <name evidence="4" type="ORF">SCP_1601890</name>
</gene>
<dbReference type="SMART" id="SM00225">
    <property type="entry name" value="BTB"/>
    <property type="match status" value="1"/>
</dbReference>
<keyword evidence="2" id="KW-0732">Signal</keyword>
<feature type="signal peptide" evidence="2">
    <location>
        <begin position="1"/>
        <end position="32"/>
    </location>
</feature>
<dbReference type="GeneID" id="38786444"/>
<dbReference type="InParanoid" id="A0A401H511"/>
<name>A0A401H511_9APHY</name>
<comment type="caution">
    <text evidence="4">The sequence shown here is derived from an EMBL/GenBank/DDBJ whole genome shotgun (WGS) entry which is preliminary data.</text>
</comment>
<dbReference type="AlphaFoldDB" id="A0A401H511"/>
<evidence type="ECO:0000313" key="5">
    <source>
        <dbReference type="Proteomes" id="UP000287166"/>
    </source>
</evidence>